<evidence type="ECO:0000256" key="2">
    <source>
        <dbReference type="ARBA" id="ARBA00022475"/>
    </source>
</evidence>
<name>A0ABS1MAL9_9NOCA</name>
<evidence type="ECO:0000313" key="9">
    <source>
        <dbReference type="Proteomes" id="UP000602198"/>
    </source>
</evidence>
<dbReference type="InterPro" id="IPR051791">
    <property type="entry name" value="Pra-immunoreactive"/>
</dbReference>
<keyword evidence="3 6" id="KW-0812">Transmembrane</keyword>
<proteinExistence type="predicted"/>
<protein>
    <submittedName>
        <fullName evidence="8">RDD family protein</fullName>
    </submittedName>
</protein>
<evidence type="ECO:0000256" key="1">
    <source>
        <dbReference type="ARBA" id="ARBA00004651"/>
    </source>
</evidence>
<keyword evidence="2" id="KW-1003">Cell membrane</keyword>
<accession>A0ABS1MAL9</accession>
<comment type="caution">
    <text evidence="8">The sequence shown here is derived from an EMBL/GenBank/DDBJ whole genome shotgun (WGS) entry which is preliminary data.</text>
</comment>
<keyword evidence="4 6" id="KW-1133">Transmembrane helix</keyword>
<feature type="transmembrane region" description="Helical" evidence="6">
    <location>
        <begin position="48"/>
        <end position="67"/>
    </location>
</feature>
<dbReference type="InterPro" id="IPR010432">
    <property type="entry name" value="RDD"/>
</dbReference>
<dbReference type="PANTHER" id="PTHR36115">
    <property type="entry name" value="PROLINE-RICH ANTIGEN HOMOLOG-RELATED"/>
    <property type="match status" value="1"/>
</dbReference>
<evidence type="ECO:0000313" key="8">
    <source>
        <dbReference type="EMBL" id="MBL1077299.1"/>
    </source>
</evidence>
<evidence type="ECO:0000256" key="6">
    <source>
        <dbReference type="SAM" id="Phobius"/>
    </source>
</evidence>
<keyword evidence="9" id="KW-1185">Reference proteome</keyword>
<reference evidence="8 9" key="1">
    <citation type="submission" date="2021-01" db="EMBL/GenBank/DDBJ databases">
        <title>WGS of actinomycetes isolated from Thailand.</title>
        <authorList>
            <person name="Thawai C."/>
        </authorList>
    </citation>
    <scope>NUCLEOTIDE SEQUENCE [LARGE SCALE GENOMIC DNA]</scope>
    <source>
        <strain evidence="8 9">LPG 2</strain>
    </source>
</reference>
<feature type="transmembrane region" description="Helical" evidence="6">
    <location>
        <begin position="108"/>
        <end position="128"/>
    </location>
</feature>
<dbReference type="Pfam" id="PF06271">
    <property type="entry name" value="RDD"/>
    <property type="match status" value="1"/>
</dbReference>
<keyword evidence="5 6" id="KW-0472">Membrane</keyword>
<feature type="transmembrane region" description="Helical" evidence="6">
    <location>
        <begin position="20"/>
        <end position="41"/>
    </location>
</feature>
<organism evidence="8 9">
    <name type="scientific">Nocardia acididurans</name>
    <dbReference type="NCBI Taxonomy" id="2802282"/>
    <lineage>
        <taxon>Bacteria</taxon>
        <taxon>Bacillati</taxon>
        <taxon>Actinomycetota</taxon>
        <taxon>Actinomycetes</taxon>
        <taxon>Mycobacteriales</taxon>
        <taxon>Nocardiaceae</taxon>
        <taxon>Nocardia</taxon>
    </lineage>
</organism>
<gene>
    <name evidence="8" type="ORF">JK358_23130</name>
</gene>
<dbReference type="RefSeq" id="WP_201950154.1">
    <property type="nucleotide sequence ID" value="NZ_JAERRJ010000008.1"/>
</dbReference>
<dbReference type="EMBL" id="JAERRJ010000008">
    <property type="protein sequence ID" value="MBL1077299.1"/>
    <property type="molecule type" value="Genomic_DNA"/>
</dbReference>
<dbReference type="Proteomes" id="UP000602198">
    <property type="component" value="Unassembled WGS sequence"/>
</dbReference>
<sequence>MTQPRPAGLGIRLGSRLIDLVFGALIMAAGNFAILIVAAIIDGAESENWGAALAVNMIVAPILYEWIQLALYGKTLGKRVLGLHVVRTDGSPLSWSLAGVRALLNAPYVSYLLLLFILPLINLAFMLADSSQRRGMHSRATDTLVMDVRPRIVYPPAPMNSPAAEAS</sequence>
<evidence type="ECO:0000256" key="5">
    <source>
        <dbReference type="ARBA" id="ARBA00023136"/>
    </source>
</evidence>
<evidence type="ECO:0000259" key="7">
    <source>
        <dbReference type="Pfam" id="PF06271"/>
    </source>
</evidence>
<evidence type="ECO:0000256" key="3">
    <source>
        <dbReference type="ARBA" id="ARBA00022692"/>
    </source>
</evidence>
<evidence type="ECO:0000256" key="4">
    <source>
        <dbReference type="ARBA" id="ARBA00022989"/>
    </source>
</evidence>
<comment type="subcellular location">
    <subcellularLocation>
        <location evidence="1">Cell membrane</location>
        <topology evidence="1">Multi-pass membrane protein</topology>
    </subcellularLocation>
</comment>
<feature type="domain" description="RDD" evidence="7">
    <location>
        <begin position="7"/>
        <end position="137"/>
    </location>
</feature>